<dbReference type="EMBL" id="VULO01000001">
    <property type="protein sequence ID" value="MSS83271.1"/>
    <property type="molecule type" value="Genomic_DNA"/>
</dbReference>
<accession>A0A6N7W1K6</accession>
<feature type="transmembrane region" description="Helical" evidence="1">
    <location>
        <begin position="47"/>
        <end position="76"/>
    </location>
</feature>
<feature type="transmembrane region" description="Helical" evidence="1">
    <location>
        <begin position="88"/>
        <end position="110"/>
    </location>
</feature>
<reference evidence="2 3" key="1">
    <citation type="submission" date="2019-08" db="EMBL/GenBank/DDBJ databases">
        <title>In-depth cultivation of the pig gut microbiome towards novel bacterial diversity and tailored functional studies.</title>
        <authorList>
            <person name="Wylensek D."/>
            <person name="Hitch T.C.A."/>
            <person name="Clavel T."/>
        </authorList>
    </citation>
    <scope>NUCLEOTIDE SEQUENCE [LARGE SCALE GENOMIC DNA]</scope>
    <source>
        <strain evidence="2 3">WB03_NA08</strain>
    </source>
</reference>
<dbReference type="Proteomes" id="UP000470875">
    <property type="component" value="Unassembled WGS sequence"/>
</dbReference>
<feature type="transmembrane region" description="Helical" evidence="1">
    <location>
        <begin position="12"/>
        <end position="35"/>
    </location>
</feature>
<name>A0A6N7W1K6_9ACTO</name>
<keyword evidence="1" id="KW-0812">Transmembrane</keyword>
<evidence type="ECO:0000313" key="3">
    <source>
        <dbReference type="Proteomes" id="UP000470875"/>
    </source>
</evidence>
<keyword evidence="1" id="KW-1133">Transmembrane helix</keyword>
<organism evidence="2 3">
    <name type="scientific">Scrofimicrobium canadense</name>
    <dbReference type="NCBI Taxonomy" id="2652290"/>
    <lineage>
        <taxon>Bacteria</taxon>
        <taxon>Bacillati</taxon>
        <taxon>Actinomycetota</taxon>
        <taxon>Actinomycetes</taxon>
        <taxon>Actinomycetales</taxon>
        <taxon>Actinomycetaceae</taxon>
        <taxon>Scrofimicrobium</taxon>
    </lineage>
</organism>
<evidence type="ECO:0000256" key="1">
    <source>
        <dbReference type="SAM" id="Phobius"/>
    </source>
</evidence>
<sequence>MNDRRVRFYRILASVVCVLSVMLIAVPFLILFALGSADISADPPVTYGFIVIFGPIWSRFGWLISLVLLGVAATMFVKDVAHGRLRVLFGWAFLLSGVAVVSAFLPSLLFH</sequence>
<gene>
    <name evidence="2" type="ORF">FYJ24_00510</name>
</gene>
<keyword evidence="3" id="KW-1185">Reference proteome</keyword>
<dbReference type="AlphaFoldDB" id="A0A6N7W1K6"/>
<evidence type="ECO:0000313" key="2">
    <source>
        <dbReference type="EMBL" id="MSS83271.1"/>
    </source>
</evidence>
<proteinExistence type="predicted"/>
<protein>
    <submittedName>
        <fullName evidence="2">Uncharacterized protein</fullName>
    </submittedName>
</protein>
<dbReference type="RefSeq" id="WP_154542576.1">
    <property type="nucleotide sequence ID" value="NZ_VULO01000001.1"/>
</dbReference>
<comment type="caution">
    <text evidence="2">The sequence shown here is derived from an EMBL/GenBank/DDBJ whole genome shotgun (WGS) entry which is preliminary data.</text>
</comment>
<keyword evidence="1" id="KW-0472">Membrane</keyword>